<evidence type="ECO:0000256" key="2">
    <source>
        <dbReference type="ARBA" id="ARBA00022527"/>
    </source>
</evidence>
<dbReference type="Proteomes" id="UP001227230">
    <property type="component" value="Chromosome 13"/>
</dbReference>
<evidence type="ECO:0000256" key="4">
    <source>
        <dbReference type="ARBA" id="ARBA00022741"/>
    </source>
</evidence>
<keyword evidence="2" id="KW-0723">Serine/threonine-protein kinase</keyword>
<accession>A0ABY9D2K2</accession>
<evidence type="ECO:0000256" key="3">
    <source>
        <dbReference type="ARBA" id="ARBA00022679"/>
    </source>
</evidence>
<evidence type="ECO:0000256" key="8">
    <source>
        <dbReference type="ARBA" id="ARBA00048679"/>
    </source>
</evidence>
<evidence type="ECO:0000256" key="7">
    <source>
        <dbReference type="ARBA" id="ARBA00047899"/>
    </source>
</evidence>
<keyword evidence="5" id="KW-0418">Kinase</keyword>
<keyword evidence="3" id="KW-0808">Transferase</keyword>
<dbReference type="Gene3D" id="1.10.510.10">
    <property type="entry name" value="Transferase(Phosphotransferase) domain 1"/>
    <property type="match status" value="1"/>
</dbReference>
<dbReference type="InterPro" id="IPR011009">
    <property type="entry name" value="Kinase-like_dom_sf"/>
</dbReference>
<name>A0ABY9D2K2_VITVI</name>
<evidence type="ECO:0000256" key="1">
    <source>
        <dbReference type="ARBA" id="ARBA00012513"/>
    </source>
</evidence>
<keyword evidence="4" id="KW-0547">Nucleotide-binding</keyword>
<comment type="catalytic activity">
    <reaction evidence="7">
        <text>L-threonyl-[protein] + ATP = O-phospho-L-threonyl-[protein] + ADP + H(+)</text>
        <dbReference type="Rhea" id="RHEA:46608"/>
        <dbReference type="Rhea" id="RHEA-COMP:11060"/>
        <dbReference type="Rhea" id="RHEA-COMP:11605"/>
        <dbReference type="ChEBI" id="CHEBI:15378"/>
        <dbReference type="ChEBI" id="CHEBI:30013"/>
        <dbReference type="ChEBI" id="CHEBI:30616"/>
        <dbReference type="ChEBI" id="CHEBI:61977"/>
        <dbReference type="ChEBI" id="CHEBI:456216"/>
        <dbReference type="EC" id="2.7.11.1"/>
    </reaction>
</comment>
<gene>
    <name evidence="9" type="ORF">VitviT2T_020097</name>
</gene>
<comment type="catalytic activity">
    <reaction evidence="8">
        <text>L-seryl-[protein] + ATP = O-phospho-L-seryl-[protein] + ADP + H(+)</text>
        <dbReference type="Rhea" id="RHEA:17989"/>
        <dbReference type="Rhea" id="RHEA-COMP:9863"/>
        <dbReference type="Rhea" id="RHEA-COMP:11604"/>
        <dbReference type="ChEBI" id="CHEBI:15378"/>
        <dbReference type="ChEBI" id="CHEBI:29999"/>
        <dbReference type="ChEBI" id="CHEBI:30616"/>
        <dbReference type="ChEBI" id="CHEBI:83421"/>
        <dbReference type="ChEBI" id="CHEBI:456216"/>
        <dbReference type="EC" id="2.7.11.1"/>
    </reaction>
</comment>
<evidence type="ECO:0000256" key="5">
    <source>
        <dbReference type="ARBA" id="ARBA00022777"/>
    </source>
</evidence>
<dbReference type="EC" id="2.7.11.1" evidence="1"/>
<dbReference type="PANTHER" id="PTHR22967:SF57">
    <property type="entry name" value="AUXILIN, ISOFORM A-RELATED"/>
    <property type="match status" value="1"/>
</dbReference>
<keyword evidence="10" id="KW-1185">Reference proteome</keyword>
<dbReference type="PANTHER" id="PTHR22967">
    <property type="entry name" value="SERINE/THREONINE PROTEIN KINASE"/>
    <property type="match status" value="1"/>
</dbReference>
<dbReference type="EMBL" id="CP126660">
    <property type="protein sequence ID" value="WKA01840.1"/>
    <property type="molecule type" value="Genomic_DNA"/>
</dbReference>
<evidence type="ECO:0000313" key="10">
    <source>
        <dbReference type="Proteomes" id="UP001227230"/>
    </source>
</evidence>
<dbReference type="SUPFAM" id="SSF56112">
    <property type="entry name" value="Protein kinase-like (PK-like)"/>
    <property type="match status" value="1"/>
</dbReference>
<proteinExistence type="predicted"/>
<evidence type="ECO:0000256" key="6">
    <source>
        <dbReference type="ARBA" id="ARBA00022840"/>
    </source>
</evidence>
<sequence>MLIALFKKTKKLRGSVSEIAAWPMGRLTIPSTVKQFLMSSYINAENLLLGPNGLWKLCNFGSTSTNHKHFKKPEEMGIEEDNIRKYSTPAYTAPEVEWKTMFFDKLVLLVEKMSTPSFFLFLYRRKPINEKVDIWHREKIEATDWELQQRKSVSPGPDSDLWQAFSEAGAQTTIASLLGPKMAITTNQPQKELLALKLGVLEQRVLQPPLLPPLIFPDPPLEAIMANCLLTQRRLRASWLLNLLNGLVSNLFGEVISSWAVLAIRDGNRIKHLHMFPGFHGLLTNLYCSEFLDFQVIVTFYLALQWCEVEGWILHPDLNALAGQSNGGYLSNRCCFTRPWNERKLNPLIRNSEPSKAWPWNKLKPFCTEQLDSLKFLICKYPKL</sequence>
<protein>
    <recommendedName>
        <fullName evidence="1">non-specific serine/threonine protein kinase</fullName>
        <ecNumber evidence="1">2.7.11.1</ecNumber>
    </recommendedName>
</protein>
<reference evidence="9 10" key="1">
    <citation type="journal article" date="2023" name="Hortic Res">
        <title>The complete reference genome for grapevine (Vitis vinifera L.) genetics and breeding.</title>
        <authorList>
            <person name="Shi X."/>
            <person name="Cao S."/>
            <person name="Wang X."/>
            <person name="Huang S."/>
            <person name="Wang Y."/>
            <person name="Liu Z."/>
            <person name="Liu W."/>
            <person name="Leng X."/>
            <person name="Peng Y."/>
            <person name="Wang N."/>
            <person name="Wang Y."/>
            <person name="Ma Z."/>
            <person name="Xu X."/>
            <person name="Zhang F."/>
            <person name="Xue H."/>
            <person name="Zhong H."/>
            <person name="Wang Y."/>
            <person name="Zhang K."/>
            <person name="Velt A."/>
            <person name="Avia K."/>
            <person name="Holtgrawe D."/>
            <person name="Grimplet J."/>
            <person name="Matus J.T."/>
            <person name="Ware D."/>
            <person name="Wu X."/>
            <person name="Wang H."/>
            <person name="Liu C."/>
            <person name="Fang Y."/>
            <person name="Rustenholz C."/>
            <person name="Cheng Z."/>
            <person name="Xiao H."/>
            <person name="Zhou Y."/>
        </authorList>
    </citation>
    <scope>NUCLEOTIDE SEQUENCE [LARGE SCALE GENOMIC DNA]</scope>
    <source>
        <strain evidence="10">cv. Pinot noir / PN40024</strain>
        <tissue evidence="9">Leaf</tissue>
    </source>
</reference>
<keyword evidence="6" id="KW-0067">ATP-binding</keyword>
<evidence type="ECO:0000313" key="9">
    <source>
        <dbReference type="EMBL" id="WKA01840.1"/>
    </source>
</evidence>
<organism evidence="9 10">
    <name type="scientific">Vitis vinifera</name>
    <name type="common">Grape</name>
    <dbReference type="NCBI Taxonomy" id="29760"/>
    <lineage>
        <taxon>Eukaryota</taxon>
        <taxon>Viridiplantae</taxon>
        <taxon>Streptophyta</taxon>
        <taxon>Embryophyta</taxon>
        <taxon>Tracheophyta</taxon>
        <taxon>Spermatophyta</taxon>
        <taxon>Magnoliopsida</taxon>
        <taxon>eudicotyledons</taxon>
        <taxon>Gunneridae</taxon>
        <taxon>Pentapetalae</taxon>
        <taxon>rosids</taxon>
        <taxon>Vitales</taxon>
        <taxon>Vitaceae</taxon>
        <taxon>Viteae</taxon>
        <taxon>Vitis</taxon>
    </lineage>
</organism>